<comment type="caution">
    <text evidence="3">The sequence shown here is derived from an EMBL/GenBank/DDBJ whole genome shotgun (WGS) entry which is preliminary data.</text>
</comment>
<dbReference type="CDD" id="cd02856">
    <property type="entry name" value="E_set_GDE_Isoamylase_N"/>
    <property type="match status" value="1"/>
</dbReference>
<dbReference type="Gene3D" id="2.60.40.10">
    <property type="entry name" value="Immunoglobulins"/>
    <property type="match status" value="1"/>
</dbReference>
<dbReference type="InterPro" id="IPR014756">
    <property type="entry name" value="Ig_E-set"/>
</dbReference>
<dbReference type="InterPro" id="IPR004193">
    <property type="entry name" value="Glyco_hydro_13_N"/>
</dbReference>
<keyword evidence="4" id="KW-1185">Reference proteome</keyword>
<evidence type="ECO:0000313" key="4">
    <source>
        <dbReference type="Proteomes" id="UP001593940"/>
    </source>
</evidence>
<proteinExistence type="inferred from homology"/>
<protein>
    <recommendedName>
        <fullName evidence="2">Glycoside hydrolase family 13 N-terminal domain-containing protein</fullName>
    </recommendedName>
</protein>
<dbReference type="RefSeq" id="WP_377029794.1">
    <property type="nucleotide sequence ID" value="NZ_JBHOMY010000030.1"/>
</dbReference>
<comment type="similarity">
    <text evidence="1">Belongs to the glycosyl hydrolase 13 family.</text>
</comment>
<dbReference type="InterPro" id="IPR044505">
    <property type="entry name" value="GlgX_Isoamylase_N_E_set"/>
</dbReference>
<dbReference type="Proteomes" id="UP001593940">
    <property type="component" value="Unassembled WGS sequence"/>
</dbReference>
<dbReference type="SUPFAM" id="SSF81296">
    <property type="entry name" value="E set domains"/>
    <property type="match status" value="1"/>
</dbReference>
<evidence type="ECO:0000256" key="1">
    <source>
        <dbReference type="ARBA" id="ARBA00008061"/>
    </source>
</evidence>
<feature type="domain" description="Glycoside hydrolase family 13 N-terminal" evidence="2">
    <location>
        <begin position="13"/>
        <end position="62"/>
    </location>
</feature>
<sequence length="63" mass="7265">MRTSRVHEGRPYPLGATWDGLGVNFALFSANATKVELCLFDERGERELERIELPEYTNEVWHG</sequence>
<name>A0ABV6Y802_9HYPH</name>
<dbReference type="EMBL" id="JBHOMY010000030">
    <property type="protein sequence ID" value="MFC1457384.1"/>
    <property type="molecule type" value="Genomic_DNA"/>
</dbReference>
<accession>A0ABV6Y802</accession>
<dbReference type="Pfam" id="PF02922">
    <property type="entry name" value="CBM_48"/>
    <property type="match status" value="1"/>
</dbReference>
<evidence type="ECO:0000259" key="2">
    <source>
        <dbReference type="Pfam" id="PF02922"/>
    </source>
</evidence>
<reference evidence="3 4" key="1">
    <citation type="submission" date="2024-09" db="EMBL/GenBank/DDBJ databases">
        <title>Nodulacao em especies de Leguminosae Basais da Amazonia e Caracterizacao dos Rizobios e Bacterias Associadas aos Nodulos.</title>
        <authorList>
            <person name="Jambeiro I.C.A."/>
            <person name="Lopes I.S."/>
            <person name="Aguiar E.R.G.R."/>
            <person name="Santos A.F.J."/>
            <person name="Dos Santos J.M.F."/>
            <person name="Gross E."/>
        </authorList>
    </citation>
    <scope>NUCLEOTIDE SEQUENCE [LARGE SCALE GENOMIC DNA]</scope>
    <source>
        <strain evidence="3 4">BRUESC1165</strain>
    </source>
</reference>
<feature type="non-terminal residue" evidence="3">
    <location>
        <position position="63"/>
    </location>
</feature>
<dbReference type="PANTHER" id="PTHR43002">
    <property type="entry name" value="GLYCOGEN DEBRANCHING ENZYME"/>
    <property type="match status" value="1"/>
</dbReference>
<dbReference type="InterPro" id="IPR013783">
    <property type="entry name" value="Ig-like_fold"/>
</dbReference>
<evidence type="ECO:0000313" key="3">
    <source>
        <dbReference type="EMBL" id="MFC1457384.1"/>
    </source>
</evidence>
<organism evidence="3 4">
    <name type="scientific">Microvirga arabica</name>
    <dbReference type="NCBI Taxonomy" id="1128671"/>
    <lineage>
        <taxon>Bacteria</taxon>
        <taxon>Pseudomonadati</taxon>
        <taxon>Pseudomonadota</taxon>
        <taxon>Alphaproteobacteria</taxon>
        <taxon>Hyphomicrobiales</taxon>
        <taxon>Methylobacteriaceae</taxon>
        <taxon>Microvirga</taxon>
    </lineage>
</organism>
<gene>
    <name evidence="3" type="ORF">ACETIH_11780</name>
</gene>